<feature type="compositionally biased region" description="Acidic residues" evidence="1">
    <location>
        <begin position="81"/>
        <end position="94"/>
    </location>
</feature>
<keyword evidence="5" id="KW-1185">Reference proteome</keyword>
<evidence type="ECO:0000256" key="2">
    <source>
        <dbReference type="SAM" id="Phobius"/>
    </source>
</evidence>
<feature type="region of interest" description="Disordered" evidence="1">
    <location>
        <begin position="1"/>
        <end position="129"/>
    </location>
</feature>
<feature type="region of interest" description="Disordered" evidence="1">
    <location>
        <begin position="293"/>
        <end position="323"/>
    </location>
</feature>
<dbReference type="PANTHER" id="PTHR21180">
    <property type="entry name" value="ENDONUCLEASE/EXONUCLEASE/PHOSPHATASE FAMILY DOMAIN-CONTAINING PROTEIN 1"/>
    <property type="match status" value="1"/>
</dbReference>
<sequence length="385" mass="38953">MDRRLPRSDQQLPEASDPVTEPLARSWAPPPPHERPGGPRIRYGEFGDVGPGPGLEARDGHRSEERAGHGAYGGDVGGGVDEPDQIDDWLDEFAGDAGRVRPDPADDPADGPTGSSRSPRRPRWRGSERLPPTLRDAVLAPTVRAALVLVVVAVLAAAAAGWMTWRNRPVSLGSVVPARSGAEGVPGAGSAGALGATPGTRATVPPEVAGAGGVAGSAGPETGSERAEPTAGSEVVVDVAGRVVRPGVVRLPAGARVVDALTRAGGPLPGTDTSGIALARVLTDGEQILVDGRPGPAPPPLGAGADPAPRAAVSGEPGGAGGQPLDLNTATAAQLDDLPGVGPVLAQRIIDWRSENGPFTSPDQLGEVTGVGDRRLADLLPLVRV</sequence>
<dbReference type="Gene3D" id="3.10.560.10">
    <property type="entry name" value="Outer membrane lipoprotein wza domain like"/>
    <property type="match status" value="1"/>
</dbReference>
<accession>A0A1S1RKG3</accession>
<feature type="domain" description="Soluble ligand binding" evidence="3">
    <location>
        <begin position="236"/>
        <end position="290"/>
    </location>
</feature>
<protein>
    <submittedName>
        <fullName evidence="4">DNA-binding protein</fullName>
    </submittedName>
</protein>
<dbReference type="GO" id="GO:0003677">
    <property type="term" value="F:DNA binding"/>
    <property type="evidence" value="ECO:0007669"/>
    <property type="project" value="UniProtKB-KW"/>
</dbReference>
<feature type="compositionally biased region" description="Basic and acidic residues" evidence="1">
    <location>
        <begin position="56"/>
        <end position="68"/>
    </location>
</feature>
<keyword evidence="2" id="KW-0472">Membrane</keyword>
<dbReference type="PANTHER" id="PTHR21180:SF32">
    <property type="entry name" value="ENDONUCLEASE_EXONUCLEASE_PHOSPHATASE FAMILY DOMAIN-CONTAINING PROTEIN 1"/>
    <property type="match status" value="1"/>
</dbReference>
<proteinExistence type="predicted"/>
<evidence type="ECO:0000259" key="3">
    <source>
        <dbReference type="Pfam" id="PF10531"/>
    </source>
</evidence>
<dbReference type="GO" id="GO:0015628">
    <property type="term" value="P:protein secretion by the type II secretion system"/>
    <property type="evidence" value="ECO:0007669"/>
    <property type="project" value="TreeGrafter"/>
</dbReference>
<dbReference type="EMBL" id="MBLM01000002">
    <property type="protein sequence ID" value="OHV46289.1"/>
    <property type="molecule type" value="Genomic_DNA"/>
</dbReference>
<reference evidence="5" key="1">
    <citation type="submission" date="2016-07" db="EMBL/GenBank/DDBJ databases">
        <title>Sequence Frankia sp. strain CcI1.17.</title>
        <authorList>
            <person name="Ghodhbane-Gtari F."/>
            <person name="Swanson E."/>
            <person name="Gueddou A."/>
            <person name="Morris K."/>
            <person name="Hezbri K."/>
            <person name="Ktari A."/>
            <person name="Nouioui I."/>
            <person name="Abebe-Akele F."/>
            <person name="Simpson S."/>
            <person name="Thomas K."/>
            <person name="Gtari M."/>
            <person name="Tisa L.S."/>
            <person name="Hurst S."/>
        </authorList>
    </citation>
    <scope>NUCLEOTIDE SEQUENCE [LARGE SCALE GENOMIC DNA]</scope>
    <source>
        <strain evidence="5">Cc1.17</strain>
    </source>
</reference>
<dbReference type="GO" id="GO:0015627">
    <property type="term" value="C:type II protein secretion system complex"/>
    <property type="evidence" value="ECO:0007669"/>
    <property type="project" value="TreeGrafter"/>
</dbReference>
<name>A0A1S1RKG3_9ACTN</name>
<dbReference type="InterPro" id="IPR010994">
    <property type="entry name" value="RuvA_2-like"/>
</dbReference>
<comment type="caution">
    <text evidence="4">The sequence shown here is derived from an EMBL/GenBank/DDBJ whole genome shotgun (WGS) entry which is preliminary data.</text>
</comment>
<feature type="compositionally biased region" description="Basic and acidic residues" evidence="1">
    <location>
        <begin position="32"/>
        <end position="45"/>
    </location>
</feature>
<dbReference type="Pfam" id="PF12836">
    <property type="entry name" value="HHH_3"/>
    <property type="match status" value="1"/>
</dbReference>
<dbReference type="OrthoDB" id="9758724at2"/>
<dbReference type="Pfam" id="PF10531">
    <property type="entry name" value="SLBB"/>
    <property type="match status" value="1"/>
</dbReference>
<feature type="compositionally biased region" description="Low complexity" evidence="1">
    <location>
        <begin position="302"/>
        <end position="313"/>
    </location>
</feature>
<evidence type="ECO:0000313" key="4">
    <source>
        <dbReference type="EMBL" id="OHV46289.1"/>
    </source>
</evidence>
<feature type="region of interest" description="Disordered" evidence="1">
    <location>
        <begin position="212"/>
        <end position="233"/>
    </location>
</feature>
<dbReference type="InterPro" id="IPR019554">
    <property type="entry name" value="Soluble_ligand-bd"/>
</dbReference>
<evidence type="ECO:0000313" key="5">
    <source>
        <dbReference type="Proteomes" id="UP000179627"/>
    </source>
</evidence>
<dbReference type="SUPFAM" id="SSF47781">
    <property type="entry name" value="RuvA domain 2-like"/>
    <property type="match status" value="1"/>
</dbReference>
<keyword evidence="4" id="KW-0238">DNA-binding</keyword>
<evidence type="ECO:0000256" key="1">
    <source>
        <dbReference type="SAM" id="MobiDB-lite"/>
    </source>
</evidence>
<dbReference type="Gene3D" id="1.10.150.320">
    <property type="entry name" value="Photosystem II 12 kDa extrinsic protein"/>
    <property type="match status" value="1"/>
</dbReference>
<keyword evidence="2" id="KW-0812">Transmembrane</keyword>
<organism evidence="4 5">
    <name type="scientific">Parafrankia colletiae</name>
    <dbReference type="NCBI Taxonomy" id="573497"/>
    <lineage>
        <taxon>Bacteria</taxon>
        <taxon>Bacillati</taxon>
        <taxon>Actinomycetota</taxon>
        <taxon>Actinomycetes</taxon>
        <taxon>Frankiales</taxon>
        <taxon>Frankiaceae</taxon>
        <taxon>Parafrankia</taxon>
    </lineage>
</organism>
<dbReference type="Proteomes" id="UP000179627">
    <property type="component" value="Unassembled WGS sequence"/>
</dbReference>
<dbReference type="InterPro" id="IPR051675">
    <property type="entry name" value="Endo/Exo/Phosphatase_dom_1"/>
</dbReference>
<gene>
    <name evidence="4" type="ORF">CC117_01180</name>
</gene>
<feature type="compositionally biased region" description="Gly residues" evidence="1">
    <location>
        <begin position="70"/>
        <end position="80"/>
    </location>
</feature>
<dbReference type="AlphaFoldDB" id="A0A1S1RKG3"/>
<feature type="transmembrane region" description="Helical" evidence="2">
    <location>
        <begin position="145"/>
        <end position="165"/>
    </location>
</feature>
<keyword evidence="2" id="KW-1133">Transmembrane helix</keyword>